<dbReference type="Pfam" id="PF25989">
    <property type="entry name" value="YknX_C"/>
    <property type="match status" value="1"/>
</dbReference>
<dbReference type="SUPFAM" id="SSF111369">
    <property type="entry name" value="HlyD-like secretion proteins"/>
    <property type="match status" value="1"/>
</dbReference>
<keyword evidence="3" id="KW-0732">Signal</keyword>
<keyword evidence="2" id="KW-0175">Coiled coil</keyword>
<sequence>MRARPSSFPFDPEVVVRRPGRVLRLALALALLPAALPRPALAAPAASAPAARAALSVSTVQPRREPMARTLEASGAIAPWQEAVIGAEAQGLRLVELGVQVGDRVRRGQLLARLQSDTLAADRAATQASIAEAEAVLAQARLEAERDRALQAGGAVSAQQLQQTQTAENTARARLQALKARLQADELRLAQTRILAPDDGIVSARAATLGAVVQPGQELFRLIRQGRLEWRAELPGADMARVAPGTAVRLTPAGTATVLEGRVRQIAPTVDPATRQGLVHVDLRAGAPASGETATAARPGMLARGTFLLGQSEALTLPQSAVLLREGRSIVMQVGSDERVRETVVRTGRRSGDRVEILDGLDAQARVVGQGAGFLADGDRVRIVAAPGPAAATGAAQ</sequence>
<dbReference type="InterPro" id="IPR058792">
    <property type="entry name" value="Beta-barrel_RND_2"/>
</dbReference>
<name>A0ABX2G583_9BURK</name>
<dbReference type="Gene3D" id="2.40.420.20">
    <property type="match status" value="1"/>
</dbReference>
<feature type="chain" id="PRO_5046561475" evidence="3">
    <location>
        <begin position="43"/>
        <end position="397"/>
    </location>
</feature>
<feature type="coiled-coil region" evidence="2">
    <location>
        <begin position="123"/>
        <end position="181"/>
    </location>
</feature>
<comment type="similarity">
    <text evidence="1">Belongs to the membrane fusion protein (MFP) (TC 8.A.1) family.</text>
</comment>
<evidence type="ECO:0000259" key="5">
    <source>
        <dbReference type="Pfam" id="PF25973"/>
    </source>
</evidence>
<dbReference type="InterPro" id="IPR006143">
    <property type="entry name" value="RND_pump_MFP"/>
</dbReference>
<protein>
    <submittedName>
        <fullName evidence="7">RND family efflux transporter MFP subunit</fullName>
    </submittedName>
</protein>
<feature type="domain" description="CzcB-like barrel-sandwich hybrid" evidence="5">
    <location>
        <begin position="87"/>
        <end position="222"/>
    </location>
</feature>
<dbReference type="RefSeq" id="WP_173806215.1">
    <property type="nucleotide sequence ID" value="NZ_JABSNM010000013.1"/>
</dbReference>
<dbReference type="Gene3D" id="1.10.287.470">
    <property type="entry name" value="Helix hairpin bin"/>
    <property type="match status" value="1"/>
</dbReference>
<dbReference type="Pfam" id="PF25973">
    <property type="entry name" value="BSH_CzcB"/>
    <property type="match status" value="1"/>
</dbReference>
<evidence type="ECO:0000256" key="3">
    <source>
        <dbReference type="SAM" id="SignalP"/>
    </source>
</evidence>
<evidence type="ECO:0000259" key="4">
    <source>
        <dbReference type="Pfam" id="PF25954"/>
    </source>
</evidence>
<evidence type="ECO:0000256" key="1">
    <source>
        <dbReference type="ARBA" id="ARBA00009477"/>
    </source>
</evidence>
<dbReference type="Proteomes" id="UP001516061">
    <property type="component" value="Unassembled WGS sequence"/>
</dbReference>
<dbReference type="Pfam" id="PF25954">
    <property type="entry name" value="Beta-barrel_RND_2"/>
    <property type="match status" value="1"/>
</dbReference>
<reference evidence="7 8" key="1">
    <citation type="submission" date="2020-05" db="EMBL/GenBank/DDBJ databases">
        <title>Genomic Encyclopedia of Type Strains, Phase IV (KMG-V): Genome sequencing to study the core and pangenomes of soil and plant-associated prokaryotes.</title>
        <authorList>
            <person name="Whitman W."/>
        </authorList>
    </citation>
    <scope>NUCLEOTIDE SEQUENCE [LARGE SCALE GENOMIC DNA]</scope>
    <source>
        <strain evidence="7 8">C29</strain>
    </source>
</reference>
<dbReference type="PANTHER" id="PTHR30469:SF15">
    <property type="entry name" value="HLYD FAMILY OF SECRETION PROTEINS"/>
    <property type="match status" value="1"/>
</dbReference>
<dbReference type="Gene3D" id="2.40.50.100">
    <property type="match status" value="1"/>
</dbReference>
<dbReference type="Gene3D" id="2.40.30.170">
    <property type="match status" value="1"/>
</dbReference>
<dbReference type="InterPro" id="IPR058647">
    <property type="entry name" value="BSH_CzcB-like"/>
</dbReference>
<keyword evidence="8" id="KW-1185">Reference proteome</keyword>
<proteinExistence type="inferred from homology"/>
<feature type="domain" description="YknX-like C-terminal permuted SH3-like" evidence="6">
    <location>
        <begin position="314"/>
        <end position="382"/>
    </location>
</feature>
<dbReference type="InterPro" id="IPR058637">
    <property type="entry name" value="YknX-like_C"/>
</dbReference>
<evidence type="ECO:0000313" key="7">
    <source>
        <dbReference type="EMBL" id="NRT57209.1"/>
    </source>
</evidence>
<comment type="caution">
    <text evidence="7">The sequence shown here is derived from an EMBL/GenBank/DDBJ whole genome shotgun (WGS) entry which is preliminary data.</text>
</comment>
<feature type="signal peptide" evidence="3">
    <location>
        <begin position="1"/>
        <end position="42"/>
    </location>
</feature>
<feature type="domain" description="CusB-like beta-barrel" evidence="4">
    <location>
        <begin position="232"/>
        <end position="284"/>
    </location>
</feature>
<evidence type="ECO:0000313" key="8">
    <source>
        <dbReference type="Proteomes" id="UP001516061"/>
    </source>
</evidence>
<dbReference type="PANTHER" id="PTHR30469">
    <property type="entry name" value="MULTIDRUG RESISTANCE PROTEIN MDTA"/>
    <property type="match status" value="1"/>
</dbReference>
<dbReference type="EMBL" id="JABSNM010000013">
    <property type="protein sequence ID" value="NRT57209.1"/>
    <property type="molecule type" value="Genomic_DNA"/>
</dbReference>
<accession>A0ABX2G583</accession>
<organism evidence="7 8">
    <name type="scientific">Sphaerotilus uruguayifluvii</name>
    <dbReference type="NCBI Taxonomy" id="2735897"/>
    <lineage>
        <taxon>Bacteria</taxon>
        <taxon>Pseudomonadati</taxon>
        <taxon>Pseudomonadota</taxon>
        <taxon>Betaproteobacteria</taxon>
        <taxon>Burkholderiales</taxon>
        <taxon>Sphaerotilaceae</taxon>
        <taxon>Sphaerotilus</taxon>
    </lineage>
</organism>
<dbReference type="NCBIfam" id="TIGR01730">
    <property type="entry name" value="RND_mfp"/>
    <property type="match status" value="1"/>
</dbReference>
<evidence type="ECO:0000259" key="6">
    <source>
        <dbReference type="Pfam" id="PF25989"/>
    </source>
</evidence>
<gene>
    <name evidence="7" type="ORF">HNQ01_002959</name>
</gene>
<evidence type="ECO:0000256" key="2">
    <source>
        <dbReference type="SAM" id="Coils"/>
    </source>
</evidence>